<proteinExistence type="predicted"/>
<dbReference type="Proteomes" id="UP000594260">
    <property type="component" value="Unplaced"/>
</dbReference>
<dbReference type="InterPro" id="IPR032104">
    <property type="entry name" value="Spaetzle"/>
</dbReference>
<sequence length="258" mass="28482">MRAAIAASFCFGPRALSGTIVLVTLSLFLTILPTVFAGQLRVLRFSFANGSLLPTVSVNAPPMCPDNHTMCSFEEVLEHPTTVNDLNKKKALTTSLARLRSTIMKLLDILEGAAQATGLVKGSLFYSGNSEGTPEVTAKPGLLTRRKRQDNNGSIHVTTPFMNLCREQVVTNEYPDIGRNEHGRWRYLSGRQVVQYTYCMDEGRPCSVDIMDDSPGELTRCVQKFGFSPMVVFDQQTQKFASERILVPCGCQCQYGRG</sequence>
<dbReference type="InParanoid" id="A0A7M7IX46"/>
<accession>A0A7M7IX46</accession>
<feature type="domain" description="Spaetzle" evidence="1">
    <location>
        <begin position="164"/>
        <end position="254"/>
    </location>
</feature>
<evidence type="ECO:0000313" key="2">
    <source>
        <dbReference type="EnsemblMetazoa" id="XP_022643756"/>
    </source>
</evidence>
<dbReference type="Pfam" id="PF16077">
    <property type="entry name" value="Spaetzle"/>
    <property type="match status" value="1"/>
</dbReference>
<dbReference type="KEGG" id="vde:111243023"/>
<reference evidence="2" key="1">
    <citation type="submission" date="2021-01" db="UniProtKB">
        <authorList>
            <consortium name="EnsemblMetazoa"/>
        </authorList>
    </citation>
    <scope>IDENTIFICATION</scope>
</reference>
<protein>
    <recommendedName>
        <fullName evidence="1">Spaetzle domain-containing protein</fullName>
    </recommendedName>
</protein>
<evidence type="ECO:0000313" key="3">
    <source>
        <dbReference type="Proteomes" id="UP000594260"/>
    </source>
</evidence>
<dbReference type="AlphaFoldDB" id="A0A7M7IX46"/>
<dbReference type="OrthoDB" id="6507826at2759"/>
<dbReference type="InterPro" id="IPR029034">
    <property type="entry name" value="Cystine-knot_cytokine"/>
</dbReference>
<dbReference type="RefSeq" id="XP_022643756.1">
    <property type="nucleotide sequence ID" value="XM_022788021.1"/>
</dbReference>
<name>A0A7M7IX46_VARDE</name>
<organism evidence="2 3">
    <name type="scientific">Varroa destructor</name>
    <name type="common">Honeybee mite</name>
    <dbReference type="NCBI Taxonomy" id="109461"/>
    <lineage>
        <taxon>Eukaryota</taxon>
        <taxon>Metazoa</taxon>
        <taxon>Ecdysozoa</taxon>
        <taxon>Arthropoda</taxon>
        <taxon>Chelicerata</taxon>
        <taxon>Arachnida</taxon>
        <taxon>Acari</taxon>
        <taxon>Parasitiformes</taxon>
        <taxon>Mesostigmata</taxon>
        <taxon>Gamasina</taxon>
        <taxon>Dermanyssoidea</taxon>
        <taxon>Varroidae</taxon>
        <taxon>Varroa</taxon>
    </lineage>
</organism>
<dbReference type="SUPFAM" id="SSF57501">
    <property type="entry name" value="Cystine-knot cytokines"/>
    <property type="match status" value="1"/>
</dbReference>
<keyword evidence="3" id="KW-1185">Reference proteome</keyword>
<dbReference type="Gene3D" id="2.10.90.10">
    <property type="entry name" value="Cystine-knot cytokines"/>
    <property type="match status" value="1"/>
</dbReference>
<evidence type="ECO:0000259" key="1">
    <source>
        <dbReference type="Pfam" id="PF16077"/>
    </source>
</evidence>
<dbReference type="RefSeq" id="XP_022643755.1">
    <property type="nucleotide sequence ID" value="XM_022788020.1"/>
</dbReference>
<dbReference type="EnsemblMetazoa" id="XM_022788021">
    <property type="protein sequence ID" value="XP_022643756"/>
    <property type="gene ID" value="LOC111243023"/>
</dbReference>
<dbReference type="GeneID" id="111243023"/>
<dbReference type="EnsemblMetazoa" id="XM_022788020">
    <property type="protein sequence ID" value="XP_022643755"/>
    <property type="gene ID" value="LOC111243023"/>
</dbReference>